<organism evidence="7 8">
    <name type="scientific">Aureimonas flava</name>
    <dbReference type="NCBI Taxonomy" id="2320271"/>
    <lineage>
        <taxon>Bacteria</taxon>
        <taxon>Pseudomonadati</taxon>
        <taxon>Pseudomonadota</taxon>
        <taxon>Alphaproteobacteria</taxon>
        <taxon>Hyphomicrobiales</taxon>
        <taxon>Aurantimonadaceae</taxon>
        <taxon>Aureimonas</taxon>
    </lineage>
</organism>
<protein>
    <submittedName>
        <fullName evidence="7">LPS export ABC transporter permease LptG</fullName>
    </submittedName>
</protein>
<dbReference type="PANTHER" id="PTHR33529">
    <property type="entry name" value="SLR0882 PROTEIN-RELATED"/>
    <property type="match status" value="1"/>
</dbReference>
<feature type="transmembrane region" description="Helical" evidence="6">
    <location>
        <begin position="102"/>
        <end position="120"/>
    </location>
</feature>
<feature type="transmembrane region" description="Helical" evidence="6">
    <location>
        <begin position="275"/>
        <end position="294"/>
    </location>
</feature>
<feature type="transmembrane region" description="Helical" evidence="6">
    <location>
        <begin position="65"/>
        <end position="82"/>
    </location>
</feature>
<dbReference type="PANTHER" id="PTHR33529:SF2">
    <property type="entry name" value="LIPOPOLYSACCHARIDE EXPORT SYSTEM PERMEASE PROTEIN LPTG"/>
    <property type="match status" value="1"/>
</dbReference>
<keyword evidence="4 6" id="KW-1133">Transmembrane helix</keyword>
<dbReference type="InterPro" id="IPR030923">
    <property type="entry name" value="LptG"/>
</dbReference>
<accession>A0A3A1WR55</accession>
<evidence type="ECO:0000256" key="1">
    <source>
        <dbReference type="ARBA" id="ARBA00004651"/>
    </source>
</evidence>
<comment type="caution">
    <text evidence="7">The sequence shown here is derived from an EMBL/GenBank/DDBJ whole genome shotgun (WGS) entry which is preliminary data.</text>
</comment>
<comment type="subcellular location">
    <subcellularLocation>
        <location evidence="1">Cell membrane</location>
        <topology evidence="1">Multi-pass membrane protein</topology>
    </subcellularLocation>
</comment>
<gene>
    <name evidence="7" type="primary">lptG</name>
    <name evidence="7" type="ORF">D3218_01900</name>
</gene>
<proteinExistence type="predicted"/>
<evidence type="ECO:0000256" key="6">
    <source>
        <dbReference type="SAM" id="Phobius"/>
    </source>
</evidence>
<dbReference type="GO" id="GO:0015920">
    <property type="term" value="P:lipopolysaccharide transport"/>
    <property type="evidence" value="ECO:0007669"/>
    <property type="project" value="TreeGrafter"/>
</dbReference>
<dbReference type="GO" id="GO:0055085">
    <property type="term" value="P:transmembrane transport"/>
    <property type="evidence" value="ECO:0007669"/>
    <property type="project" value="InterPro"/>
</dbReference>
<evidence type="ECO:0000256" key="4">
    <source>
        <dbReference type="ARBA" id="ARBA00022989"/>
    </source>
</evidence>
<evidence type="ECO:0000256" key="2">
    <source>
        <dbReference type="ARBA" id="ARBA00022475"/>
    </source>
</evidence>
<dbReference type="OrthoDB" id="9798468at2"/>
<keyword evidence="8" id="KW-1185">Reference proteome</keyword>
<dbReference type="Proteomes" id="UP000265750">
    <property type="component" value="Unassembled WGS sequence"/>
</dbReference>
<keyword evidence="5 6" id="KW-0472">Membrane</keyword>
<dbReference type="EMBL" id="QYRN01000001">
    <property type="protein sequence ID" value="RIY03534.1"/>
    <property type="molecule type" value="Genomic_DNA"/>
</dbReference>
<dbReference type="GO" id="GO:0043190">
    <property type="term" value="C:ATP-binding cassette (ABC) transporter complex"/>
    <property type="evidence" value="ECO:0007669"/>
    <property type="project" value="InterPro"/>
</dbReference>
<evidence type="ECO:0000313" key="8">
    <source>
        <dbReference type="Proteomes" id="UP000265750"/>
    </source>
</evidence>
<dbReference type="Pfam" id="PF03739">
    <property type="entry name" value="LptF_LptG"/>
    <property type="match status" value="1"/>
</dbReference>
<evidence type="ECO:0000256" key="3">
    <source>
        <dbReference type="ARBA" id="ARBA00022692"/>
    </source>
</evidence>
<feature type="transmembrane region" description="Helical" evidence="6">
    <location>
        <begin position="12"/>
        <end position="32"/>
    </location>
</feature>
<evidence type="ECO:0000313" key="7">
    <source>
        <dbReference type="EMBL" id="RIY03534.1"/>
    </source>
</evidence>
<reference evidence="8" key="1">
    <citation type="submission" date="2018-09" db="EMBL/GenBank/DDBJ databases">
        <authorList>
            <person name="Tuo L."/>
        </authorList>
    </citation>
    <scope>NUCLEOTIDE SEQUENCE [LARGE SCALE GENOMIC DNA]</scope>
    <source>
        <strain evidence="8">M2BS4Y-1</strain>
    </source>
</reference>
<evidence type="ECO:0000256" key="5">
    <source>
        <dbReference type="ARBA" id="ARBA00023136"/>
    </source>
</evidence>
<feature type="transmembrane region" description="Helical" evidence="6">
    <location>
        <begin position="332"/>
        <end position="354"/>
    </location>
</feature>
<dbReference type="RefSeq" id="WP_119538191.1">
    <property type="nucleotide sequence ID" value="NZ_QYRN01000001.1"/>
</dbReference>
<dbReference type="NCBIfam" id="TIGR04408">
    <property type="entry name" value="LptG_lptG"/>
    <property type="match status" value="1"/>
</dbReference>
<keyword evidence="2" id="KW-1003">Cell membrane</keyword>
<dbReference type="InterPro" id="IPR005495">
    <property type="entry name" value="LptG/LptF_permease"/>
</dbReference>
<sequence length="359" mass="38574">MNRWTLNLYFFRRFLVSFLSTFVAVFALVYLVDMIEVSRRGLPGDVGFETIATISALRVPAFIEQAFPFIVLFSAIFTLVTLNRKMELVVARAAGVSAWQMLAPFVAGAFLIGVVSVAVYNPLASFAQGKAAQLQTSNAGSIQTTTDRAPWLRQVGKGVESIIGAKIVADRGATLGGVTAFILDGEGVVHERIDAPVAHLRDGAWHIENASVTRIGSPPVNEGERVIPTTLLPEYIEQRLADPETISIWELAPKIEVARSLGYNADAFSMRLNALIARPALFVAMVLVAATVAVRYTRIGQSGRMIVSGIAAGFVLYVVTFLAQALGSNSVVPPVVAAWFPVVAAGLFGTTILLHQEDG</sequence>
<feature type="transmembrane region" description="Helical" evidence="6">
    <location>
        <begin position="306"/>
        <end position="326"/>
    </location>
</feature>
<keyword evidence="3 6" id="KW-0812">Transmembrane</keyword>
<dbReference type="AlphaFoldDB" id="A0A3A1WR55"/>
<name>A0A3A1WR55_9HYPH</name>